<dbReference type="SUPFAM" id="SSF53850">
    <property type="entry name" value="Periplasmic binding protein-like II"/>
    <property type="match status" value="1"/>
</dbReference>
<sequence>MRRRLRLAGLLTLAGALILPTGCSVGGSAADSANTLSFMLWDDGGESAQGYRDVIAAFEAEHPGVHVNFETFNTNDYDTVLKSRLAGGAGPDVYGFDQKNLTDFIEAGYTTDLSGEPWFSTLTADAQREAGRNAPEGEARYVPISQSGNGIIYNTQLFAQAGITEEPQTFDELLAAADRLKEAGITPFAMSAQDNWWPQFILYYAVAQHVFDEDPDFNDELMAGQASFAGNEGWHESLEIYQDLVPYFMDNPLGTNQTVAQSAFLQGQAAMFPAPWILPEARSAGMDVGYMNFPTTGTPDTGAMWGSYLVSLGVNPNNGKQELAGEFIGFLLSESQYPDFLAKVKAFPVTEGVDVSAIDPLYPDMQEAWEGHTLVSLLLPSSPAIQDTLLTQLQDLTGDRTDVDAVLSAMDDTMDEIRD</sequence>
<feature type="chain" id="PRO_5038816390" evidence="1">
    <location>
        <begin position="30"/>
        <end position="419"/>
    </location>
</feature>
<protein>
    <submittedName>
        <fullName evidence="2">Extracellular solute-binding protein</fullName>
    </submittedName>
</protein>
<dbReference type="PANTHER" id="PTHR43649">
    <property type="entry name" value="ARABINOSE-BINDING PROTEIN-RELATED"/>
    <property type="match status" value="1"/>
</dbReference>
<dbReference type="AlphaFoldDB" id="A0A3A9YTU8"/>
<gene>
    <name evidence="2" type="ORF">D7294_21090</name>
</gene>
<dbReference type="PANTHER" id="PTHR43649:SF14">
    <property type="entry name" value="BLR3389 PROTEIN"/>
    <property type="match status" value="1"/>
</dbReference>
<dbReference type="InterPro" id="IPR006059">
    <property type="entry name" value="SBP"/>
</dbReference>
<evidence type="ECO:0000313" key="3">
    <source>
        <dbReference type="Proteomes" id="UP000272474"/>
    </source>
</evidence>
<dbReference type="EMBL" id="RBAL01000013">
    <property type="protein sequence ID" value="RKN39491.1"/>
    <property type="molecule type" value="Genomic_DNA"/>
</dbReference>
<accession>A0A3A9YTU8</accession>
<dbReference type="Pfam" id="PF01547">
    <property type="entry name" value="SBP_bac_1"/>
    <property type="match status" value="1"/>
</dbReference>
<evidence type="ECO:0000256" key="1">
    <source>
        <dbReference type="SAM" id="SignalP"/>
    </source>
</evidence>
<keyword evidence="3" id="KW-1185">Reference proteome</keyword>
<dbReference type="RefSeq" id="WP_120682126.1">
    <property type="nucleotide sequence ID" value="NZ_RBAL01000013.1"/>
</dbReference>
<proteinExistence type="predicted"/>
<dbReference type="OrthoDB" id="2509690at2"/>
<organism evidence="2 3">
    <name type="scientific">Streptomyces hoynatensis</name>
    <dbReference type="NCBI Taxonomy" id="1141874"/>
    <lineage>
        <taxon>Bacteria</taxon>
        <taxon>Bacillati</taxon>
        <taxon>Actinomycetota</taxon>
        <taxon>Actinomycetes</taxon>
        <taxon>Kitasatosporales</taxon>
        <taxon>Streptomycetaceae</taxon>
        <taxon>Streptomyces</taxon>
    </lineage>
</organism>
<comment type="caution">
    <text evidence="2">The sequence shown here is derived from an EMBL/GenBank/DDBJ whole genome shotgun (WGS) entry which is preliminary data.</text>
</comment>
<feature type="signal peptide" evidence="1">
    <location>
        <begin position="1"/>
        <end position="29"/>
    </location>
</feature>
<evidence type="ECO:0000313" key="2">
    <source>
        <dbReference type="EMBL" id="RKN39491.1"/>
    </source>
</evidence>
<dbReference type="InterPro" id="IPR050490">
    <property type="entry name" value="Bact_solute-bd_prot1"/>
</dbReference>
<reference evidence="2 3" key="1">
    <citation type="journal article" date="2014" name="Int. J. Syst. Evol. Microbiol.">
        <title>Streptomyces hoynatensis sp. nov., isolated from deep marine sediment.</title>
        <authorList>
            <person name="Veyisoglu A."/>
            <person name="Sahin N."/>
        </authorList>
    </citation>
    <scope>NUCLEOTIDE SEQUENCE [LARGE SCALE GENOMIC DNA]</scope>
    <source>
        <strain evidence="2 3">KCTC 29097</strain>
    </source>
</reference>
<dbReference type="Proteomes" id="UP000272474">
    <property type="component" value="Unassembled WGS sequence"/>
</dbReference>
<dbReference type="Gene3D" id="3.40.190.10">
    <property type="entry name" value="Periplasmic binding protein-like II"/>
    <property type="match status" value="2"/>
</dbReference>
<name>A0A3A9YTU8_9ACTN</name>
<keyword evidence="1" id="KW-0732">Signal</keyword>